<evidence type="ECO:0000313" key="2">
    <source>
        <dbReference type="Proteomes" id="UP000002668"/>
    </source>
</evidence>
<proteinExistence type="predicted"/>
<dbReference type="EMBL" id="FP929064">
    <property type="protein sequence ID" value="CBX90452.1"/>
    <property type="molecule type" value="Genomic_DNA"/>
</dbReference>
<dbReference type="InParanoid" id="E4ZGN2"/>
<sequence>MHSGSTTVYAFTFTVSPLAAEKSIRVQHTLLYITRPRASDPTATIHKESFQIGLKQVLCIFIKPSLLDEKTESGQLTITNQLVSSVEDQERKNLLKSSMSAIIINELIRTNPEI</sequence>
<accession>E4ZGN2</accession>
<keyword evidence="2" id="KW-1185">Reference proteome</keyword>
<evidence type="ECO:0000313" key="1">
    <source>
        <dbReference type="EMBL" id="CBX90452.1"/>
    </source>
</evidence>
<gene>
    <name evidence="1" type="ORF">LEMA_P065780.1</name>
</gene>
<name>E4ZGN2_LEPMJ</name>
<organism evidence="1 2">
    <name type="scientific">Leptosphaeria maculans (strain JN3 / isolate v23.1.3 / race Av1-4-5-6-7-8)</name>
    <name type="common">Blackleg fungus</name>
    <name type="synonym">Phoma lingam</name>
    <dbReference type="NCBI Taxonomy" id="985895"/>
    <lineage>
        <taxon>Eukaryota</taxon>
        <taxon>Fungi</taxon>
        <taxon>Dikarya</taxon>
        <taxon>Ascomycota</taxon>
        <taxon>Pezizomycotina</taxon>
        <taxon>Dothideomycetes</taxon>
        <taxon>Pleosporomycetidae</taxon>
        <taxon>Pleosporales</taxon>
        <taxon>Pleosporineae</taxon>
        <taxon>Leptosphaeriaceae</taxon>
        <taxon>Plenodomus</taxon>
        <taxon>Plenodomus lingam/Leptosphaeria maculans species complex</taxon>
    </lineage>
</organism>
<reference evidence="2" key="1">
    <citation type="journal article" date="2011" name="Nat. Commun.">
        <title>Effector diversification within compartments of the Leptosphaeria maculans genome affected by Repeat-Induced Point mutations.</title>
        <authorList>
            <person name="Rouxel T."/>
            <person name="Grandaubert J."/>
            <person name="Hane J.K."/>
            <person name="Hoede C."/>
            <person name="van de Wouw A.P."/>
            <person name="Couloux A."/>
            <person name="Dominguez V."/>
            <person name="Anthouard V."/>
            <person name="Bally P."/>
            <person name="Bourras S."/>
            <person name="Cozijnsen A.J."/>
            <person name="Ciuffetti L.M."/>
            <person name="Degrave A."/>
            <person name="Dilmaghani A."/>
            <person name="Duret L."/>
            <person name="Fudal I."/>
            <person name="Goodwin S.B."/>
            <person name="Gout L."/>
            <person name="Glaser N."/>
            <person name="Linglin J."/>
            <person name="Kema G.H.J."/>
            <person name="Lapalu N."/>
            <person name="Lawrence C.B."/>
            <person name="May K."/>
            <person name="Meyer M."/>
            <person name="Ollivier B."/>
            <person name="Poulain J."/>
            <person name="Schoch C.L."/>
            <person name="Simon A."/>
            <person name="Spatafora J.W."/>
            <person name="Stachowiak A."/>
            <person name="Turgeon B.G."/>
            <person name="Tyler B.M."/>
            <person name="Vincent D."/>
            <person name="Weissenbach J."/>
            <person name="Amselem J."/>
            <person name="Quesneville H."/>
            <person name="Oliver R.P."/>
            <person name="Wincker P."/>
            <person name="Balesdent M.-H."/>
            <person name="Howlett B.J."/>
        </authorList>
    </citation>
    <scope>NUCLEOTIDE SEQUENCE [LARGE SCALE GENOMIC DNA]</scope>
    <source>
        <strain evidence="2">JN3 / isolate v23.1.3 / race Av1-4-5-6-7-8</strain>
    </source>
</reference>
<dbReference type="Proteomes" id="UP000002668">
    <property type="component" value="Genome"/>
</dbReference>
<dbReference type="HOGENOM" id="CLU_2121521_0_0_1"/>
<dbReference type="AlphaFoldDB" id="E4ZGN2"/>
<dbReference type="VEuPathDB" id="FungiDB:LEMA_P065780.1"/>
<protein>
    <submittedName>
        <fullName evidence="1">Uncharacterized protein</fullName>
    </submittedName>
</protein>